<accession>A0AAV7RCP0</accession>
<dbReference type="AlphaFoldDB" id="A0AAV7RCP0"/>
<evidence type="ECO:0000313" key="2">
    <source>
        <dbReference type="EMBL" id="KAJ1148548.1"/>
    </source>
</evidence>
<protein>
    <submittedName>
        <fullName evidence="2">Uncharacterized protein</fullName>
    </submittedName>
</protein>
<reference evidence="2" key="1">
    <citation type="journal article" date="2022" name="bioRxiv">
        <title>Sequencing and chromosome-scale assembly of the giantPleurodeles waltlgenome.</title>
        <authorList>
            <person name="Brown T."/>
            <person name="Elewa A."/>
            <person name="Iarovenko S."/>
            <person name="Subramanian E."/>
            <person name="Araus A.J."/>
            <person name="Petzold A."/>
            <person name="Susuki M."/>
            <person name="Suzuki K.-i.T."/>
            <person name="Hayashi T."/>
            <person name="Toyoda A."/>
            <person name="Oliveira C."/>
            <person name="Osipova E."/>
            <person name="Leigh N.D."/>
            <person name="Simon A."/>
            <person name="Yun M.H."/>
        </authorList>
    </citation>
    <scope>NUCLEOTIDE SEQUENCE</scope>
    <source>
        <strain evidence="2">20211129_DDA</strain>
        <tissue evidence="2">Liver</tissue>
    </source>
</reference>
<sequence length="170" mass="18936">MGAQGTPLGPRFRSGRLCDFRRQFARPGLPFEMTPWTVVRLKGTLGTAQKGHESVTRNIFFFKRYRSDIDTTATDLLLPPMDSDGGELETSRLGISEQDVHTPSRGCVENQEGPHRTTPEGREGAGLAETLEPGSVYEHVVSTPPRAESERYILRPRPLPSSKLRDFLVT</sequence>
<dbReference type="Proteomes" id="UP001066276">
    <property type="component" value="Chromosome 5"/>
</dbReference>
<evidence type="ECO:0000313" key="3">
    <source>
        <dbReference type="Proteomes" id="UP001066276"/>
    </source>
</evidence>
<name>A0AAV7RCP0_PLEWA</name>
<organism evidence="2 3">
    <name type="scientific">Pleurodeles waltl</name>
    <name type="common">Iberian ribbed newt</name>
    <dbReference type="NCBI Taxonomy" id="8319"/>
    <lineage>
        <taxon>Eukaryota</taxon>
        <taxon>Metazoa</taxon>
        <taxon>Chordata</taxon>
        <taxon>Craniata</taxon>
        <taxon>Vertebrata</taxon>
        <taxon>Euteleostomi</taxon>
        <taxon>Amphibia</taxon>
        <taxon>Batrachia</taxon>
        <taxon>Caudata</taxon>
        <taxon>Salamandroidea</taxon>
        <taxon>Salamandridae</taxon>
        <taxon>Pleurodelinae</taxon>
        <taxon>Pleurodeles</taxon>
    </lineage>
</organism>
<keyword evidence="3" id="KW-1185">Reference proteome</keyword>
<proteinExistence type="predicted"/>
<comment type="caution">
    <text evidence="2">The sequence shown here is derived from an EMBL/GenBank/DDBJ whole genome shotgun (WGS) entry which is preliminary data.</text>
</comment>
<evidence type="ECO:0000256" key="1">
    <source>
        <dbReference type="SAM" id="MobiDB-lite"/>
    </source>
</evidence>
<feature type="region of interest" description="Disordered" evidence="1">
    <location>
        <begin position="97"/>
        <end position="125"/>
    </location>
</feature>
<gene>
    <name evidence="2" type="ORF">NDU88_001376</name>
</gene>
<feature type="compositionally biased region" description="Basic and acidic residues" evidence="1">
    <location>
        <begin position="112"/>
        <end position="123"/>
    </location>
</feature>
<dbReference type="EMBL" id="JANPWB010000009">
    <property type="protein sequence ID" value="KAJ1148548.1"/>
    <property type="molecule type" value="Genomic_DNA"/>
</dbReference>